<dbReference type="SUPFAM" id="SSF53335">
    <property type="entry name" value="S-adenosyl-L-methionine-dependent methyltransferases"/>
    <property type="match status" value="1"/>
</dbReference>
<dbReference type="GO" id="GO:0006391">
    <property type="term" value="P:transcription initiation at mitochondrial promoter"/>
    <property type="evidence" value="ECO:0007669"/>
    <property type="project" value="TreeGrafter"/>
</dbReference>
<evidence type="ECO:0000256" key="8">
    <source>
        <dbReference type="SAM" id="MobiDB-lite"/>
    </source>
</evidence>
<evidence type="ECO:0000256" key="7">
    <source>
        <dbReference type="ARBA" id="ARBA00024915"/>
    </source>
</evidence>
<feature type="region of interest" description="Disordered" evidence="8">
    <location>
        <begin position="548"/>
        <end position="567"/>
    </location>
</feature>
<dbReference type="GO" id="GO:0034246">
    <property type="term" value="F:mitochondrial transcription factor activity"/>
    <property type="evidence" value="ECO:0007669"/>
    <property type="project" value="TreeGrafter"/>
</dbReference>
<comment type="subcellular location">
    <subcellularLocation>
        <location evidence="1">Mitochondrion</location>
    </subcellularLocation>
</comment>
<dbReference type="EMBL" id="JAACLJ010000001">
    <property type="protein sequence ID" value="KAF4594925.1"/>
    <property type="molecule type" value="Genomic_DNA"/>
</dbReference>
<dbReference type="GO" id="GO:0034245">
    <property type="term" value="C:mitochondrial DNA-directed RNA polymerase complex"/>
    <property type="evidence" value="ECO:0007669"/>
    <property type="project" value="TreeGrafter"/>
</dbReference>
<gene>
    <name evidence="9" type="ORF">GQ602_000538</name>
</gene>
<keyword evidence="10" id="KW-1185">Reference proteome</keyword>
<evidence type="ECO:0000313" key="9">
    <source>
        <dbReference type="EMBL" id="KAF4594925.1"/>
    </source>
</evidence>
<dbReference type="AlphaFoldDB" id="A0A8H4QCB6"/>
<dbReference type="InterPro" id="IPR023165">
    <property type="entry name" value="rRNA_Ade_diMease-like_C"/>
</dbReference>
<evidence type="ECO:0000256" key="2">
    <source>
        <dbReference type="ARBA" id="ARBA00013836"/>
    </source>
</evidence>
<dbReference type="GO" id="GO:0005759">
    <property type="term" value="C:mitochondrial matrix"/>
    <property type="evidence" value="ECO:0007669"/>
    <property type="project" value="TreeGrafter"/>
</dbReference>
<dbReference type="GO" id="GO:0008168">
    <property type="term" value="F:methyltransferase activity"/>
    <property type="evidence" value="ECO:0007669"/>
    <property type="project" value="UniProtKB-KW"/>
</dbReference>
<dbReference type="PANTHER" id="PTHR11727">
    <property type="entry name" value="DIMETHYLADENOSINE TRANSFERASE"/>
    <property type="match status" value="1"/>
</dbReference>
<organism evidence="9 10">
    <name type="scientific">Ophiocordyceps camponoti-floridani</name>
    <dbReference type="NCBI Taxonomy" id="2030778"/>
    <lineage>
        <taxon>Eukaryota</taxon>
        <taxon>Fungi</taxon>
        <taxon>Dikarya</taxon>
        <taxon>Ascomycota</taxon>
        <taxon>Pezizomycotina</taxon>
        <taxon>Sordariomycetes</taxon>
        <taxon>Hypocreomycetidae</taxon>
        <taxon>Hypocreales</taxon>
        <taxon>Ophiocordycipitaceae</taxon>
        <taxon>Ophiocordyceps</taxon>
    </lineage>
</organism>
<name>A0A8H4QCB6_9HYPO</name>
<evidence type="ECO:0000256" key="5">
    <source>
        <dbReference type="ARBA" id="ARBA00022691"/>
    </source>
</evidence>
<comment type="caution">
    <text evidence="9">The sequence shown here is derived from an EMBL/GenBank/DDBJ whole genome shotgun (WGS) entry which is preliminary data.</text>
</comment>
<evidence type="ECO:0000256" key="6">
    <source>
        <dbReference type="ARBA" id="ARBA00022884"/>
    </source>
</evidence>
<dbReference type="PANTHER" id="PTHR11727:SF17">
    <property type="entry name" value="DIMETHYLADENOSINE TRANSFERASE 1, MITOCHONDRIAL"/>
    <property type="match status" value="1"/>
</dbReference>
<keyword evidence="6" id="KW-0694">RNA-binding</keyword>
<protein>
    <recommendedName>
        <fullName evidence="2">Mitochondrial transcription factor 1</fullName>
    </recommendedName>
</protein>
<keyword evidence="4 9" id="KW-0808">Transferase</keyword>
<evidence type="ECO:0000256" key="4">
    <source>
        <dbReference type="ARBA" id="ARBA00022679"/>
    </source>
</evidence>
<dbReference type="Proteomes" id="UP000562929">
    <property type="component" value="Unassembled WGS sequence"/>
</dbReference>
<dbReference type="InterPro" id="IPR029063">
    <property type="entry name" value="SAM-dependent_MTases_sf"/>
</dbReference>
<evidence type="ECO:0000256" key="3">
    <source>
        <dbReference type="ARBA" id="ARBA00022603"/>
    </source>
</evidence>
<keyword evidence="5" id="KW-0949">S-adenosyl-L-methionine</keyword>
<dbReference type="InterPro" id="IPR001737">
    <property type="entry name" value="KsgA/Erm"/>
</dbReference>
<proteinExistence type="predicted"/>
<dbReference type="Gene3D" id="3.40.50.150">
    <property type="entry name" value="Vaccinia Virus protein VP39"/>
    <property type="match status" value="1"/>
</dbReference>
<accession>A0A8H4QCB6</accession>
<dbReference type="GO" id="GO:0032259">
    <property type="term" value="P:methylation"/>
    <property type="evidence" value="ECO:0007669"/>
    <property type="project" value="UniProtKB-KW"/>
</dbReference>
<comment type="function">
    <text evidence="7">Mitochondrial transcription factor that confers selective promoter recognition on the core subunit of the yeast mitochondrial RNA polymerase. Interacts with DNA in a non-specific manner.</text>
</comment>
<reference evidence="9 10" key="1">
    <citation type="journal article" date="2020" name="G3 (Bethesda)">
        <title>Genetic Underpinnings of Host Manipulation by Ophiocordyceps as Revealed by Comparative Transcriptomics.</title>
        <authorList>
            <person name="Will I."/>
            <person name="Das B."/>
            <person name="Trinh T."/>
            <person name="Brachmann A."/>
            <person name="Ohm R.A."/>
            <person name="de Bekker C."/>
        </authorList>
    </citation>
    <scope>NUCLEOTIDE SEQUENCE [LARGE SCALE GENOMIC DNA]</scope>
    <source>
        <strain evidence="9 10">EC05</strain>
    </source>
</reference>
<evidence type="ECO:0000256" key="1">
    <source>
        <dbReference type="ARBA" id="ARBA00004173"/>
    </source>
</evidence>
<keyword evidence="3 9" id="KW-0489">Methyltransferase</keyword>
<evidence type="ECO:0000313" key="10">
    <source>
        <dbReference type="Proteomes" id="UP000562929"/>
    </source>
</evidence>
<dbReference type="OrthoDB" id="16079at2759"/>
<sequence>MAVYGSRAASSKTTAQEIAKSLKESRLKSRRQTVNRLHDPHRVNVVSEELCDDIINYIGPSIERHRGCDLVDINPGVGLWSKKLHRFLEPRKHVLMEPDVERYRSFLQPLLDSPRCSTQIKSGFVWKDVLDVIRTELPLQQAVSGEAVPTRNDTLLVTANVATHPKKAYRNFASISTMVIYQLLSCIRHSSLFQSYGLVRMLLWMNDDDKTRLLPRAINRRRRSAFENETSCEWFHEVASPEPIVDQLMLRNEWIDAESGCRVIQRMEEQGLVMPAHRQPAAYKELKKKRDWMGKKLADLNMPFITRPYQSELVQVEEQLKRDKESRKLSLRRYALIKTGTSDHEARRISHDLWQRREAIFQLASESPDEFAAADAEWNARIDCITKNQRNIFLSNKDNLHIFREDPPVMLWDRRTYEPLLTDVEEFYPRARTVLVDIQPKAMHPLLRQYGQGTERAADMSDVMLRSWFLNLTLPCPKAMDTIWAGAGELAKQCPSLTDPSLGGSPMSRYGAINARMLSERQWTELLQAWMDWPFRPSYEHLMGRVLHEPGEDDDEDEVTSKVASSL</sequence>
<dbReference type="Gene3D" id="1.10.8.100">
    <property type="entry name" value="Ribosomal RNA adenine dimethylase-like, domain 2"/>
    <property type="match status" value="1"/>
</dbReference>
<dbReference type="GO" id="GO:0003723">
    <property type="term" value="F:RNA binding"/>
    <property type="evidence" value="ECO:0007669"/>
    <property type="project" value="UniProtKB-KW"/>
</dbReference>